<sequence>MSQATIGQMFHSAGAVETFLGFPRCDDLERLDAAVAILGAPVATPYRSVGAYCAGAPGAIRAAMAGYAASRGHMDFDLLAAPFAAASVADCGDLPWDAEDFAANRERITDAVRKVLKAGAVPVVLGGDDSIPIPLFRAFEGGGPYTVVQIDAHIDWRDEVDGEHHGLSSPMRRASEMPWIERIVQVGARAIGSARPGDYEVARAWGVEFVTGRELARQGVQTVLELVPPGAKVLLTLDCDGMDPTVMPAVIGPAPGGLSYWQVVELIHGLAERATIAGFDIVEFMPAADRDGLAALTAARVVCNVLGALVKG</sequence>
<dbReference type="PROSITE" id="PS51409">
    <property type="entry name" value="ARGINASE_2"/>
    <property type="match status" value="1"/>
</dbReference>
<comment type="similarity">
    <text evidence="3">Belongs to the arginase family.</text>
</comment>
<evidence type="ECO:0000313" key="5">
    <source>
        <dbReference type="Proteomes" id="UP000192917"/>
    </source>
</evidence>
<dbReference type="Pfam" id="PF00491">
    <property type="entry name" value="Arginase"/>
    <property type="match status" value="1"/>
</dbReference>
<dbReference type="STRING" id="560819.SAMN05428998_12114"/>
<dbReference type="InterPro" id="IPR023696">
    <property type="entry name" value="Ureohydrolase_dom_sf"/>
</dbReference>
<name>A0A1Y6CE27_9PROT</name>
<accession>A0A1Y6CE27</accession>
<dbReference type="SUPFAM" id="SSF52768">
    <property type="entry name" value="Arginase/deacetylase"/>
    <property type="match status" value="1"/>
</dbReference>
<dbReference type="EMBL" id="FWZX01000021">
    <property type="protein sequence ID" value="SMF56577.1"/>
    <property type="molecule type" value="Genomic_DNA"/>
</dbReference>
<dbReference type="CDD" id="cd11589">
    <property type="entry name" value="Agmatinase_like_1"/>
    <property type="match status" value="1"/>
</dbReference>
<reference evidence="4 5" key="1">
    <citation type="submission" date="2017-04" db="EMBL/GenBank/DDBJ databases">
        <authorList>
            <person name="Afonso C.L."/>
            <person name="Miller P.J."/>
            <person name="Scott M.A."/>
            <person name="Spackman E."/>
            <person name="Goraichik I."/>
            <person name="Dimitrov K.M."/>
            <person name="Suarez D.L."/>
            <person name="Swayne D.E."/>
        </authorList>
    </citation>
    <scope>NUCLEOTIDE SEQUENCE [LARGE SCALE GENOMIC DNA]</scope>
    <source>
        <strain evidence="4 5">USBA 355</strain>
    </source>
</reference>
<dbReference type="GO" id="GO:0008783">
    <property type="term" value="F:agmatinase activity"/>
    <property type="evidence" value="ECO:0007669"/>
    <property type="project" value="TreeGrafter"/>
</dbReference>
<evidence type="ECO:0000313" key="4">
    <source>
        <dbReference type="EMBL" id="SMF56577.1"/>
    </source>
</evidence>
<dbReference type="AlphaFoldDB" id="A0A1Y6CE27"/>
<dbReference type="Proteomes" id="UP000192917">
    <property type="component" value="Unassembled WGS sequence"/>
</dbReference>
<dbReference type="PANTHER" id="PTHR11358">
    <property type="entry name" value="ARGINASE/AGMATINASE"/>
    <property type="match status" value="1"/>
</dbReference>
<protein>
    <submittedName>
        <fullName evidence="4">Agmatinase</fullName>
    </submittedName>
</protein>
<dbReference type="PANTHER" id="PTHR11358:SF26">
    <property type="entry name" value="GUANIDINO ACID HYDROLASE, MITOCHONDRIAL"/>
    <property type="match status" value="1"/>
</dbReference>
<dbReference type="GO" id="GO:0046872">
    <property type="term" value="F:metal ion binding"/>
    <property type="evidence" value="ECO:0007669"/>
    <property type="project" value="UniProtKB-KW"/>
</dbReference>
<dbReference type="RefSeq" id="WP_089229611.1">
    <property type="nucleotide sequence ID" value="NZ_FWZX01000021.1"/>
</dbReference>
<evidence type="ECO:0000256" key="3">
    <source>
        <dbReference type="PROSITE-ProRule" id="PRU00742"/>
    </source>
</evidence>
<organism evidence="4 5">
    <name type="scientific">Tistlia consotensis USBA 355</name>
    <dbReference type="NCBI Taxonomy" id="560819"/>
    <lineage>
        <taxon>Bacteria</taxon>
        <taxon>Pseudomonadati</taxon>
        <taxon>Pseudomonadota</taxon>
        <taxon>Alphaproteobacteria</taxon>
        <taxon>Rhodospirillales</taxon>
        <taxon>Rhodovibrionaceae</taxon>
        <taxon>Tistlia</taxon>
    </lineage>
</organism>
<dbReference type="PIRSF" id="PIRSF036979">
    <property type="entry name" value="Arginase"/>
    <property type="match status" value="1"/>
</dbReference>
<keyword evidence="2" id="KW-0378">Hydrolase</keyword>
<dbReference type="InterPro" id="IPR006035">
    <property type="entry name" value="Ureohydrolase"/>
</dbReference>
<evidence type="ECO:0000256" key="1">
    <source>
        <dbReference type="ARBA" id="ARBA00022723"/>
    </source>
</evidence>
<dbReference type="Gene3D" id="3.40.800.10">
    <property type="entry name" value="Ureohydrolase domain"/>
    <property type="match status" value="1"/>
</dbReference>
<proteinExistence type="inferred from homology"/>
<gene>
    <name evidence="4" type="ORF">SAMN05428998_12114</name>
</gene>
<evidence type="ECO:0000256" key="2">
    <source>
        <dbReference type="ARBA" id="ARBA00022801"/>
    </source>
</evidence>
<dbReference type="GO" id="GO:0033389">
    <property type="term" value="P:putrescine biosynthetic process from arginine, via agmatine"/>
    <property type="evidence" value="ECO:0007669"/>
    <property type="project" value="TreeGrafter"/>
</dbReference>
<keyword evidence="1" id="KW-0479">Metal-binding</keyword>
<keyword evidence="5" id="KW-1185">Reference proteome</keyword>